<dbReference type="RefSeq" id="WP_153417898.1">
    <property type="nucleotide sequence ID" value="NZ_WFLM01000001.1"/>
</dbReference>
<dbReference type="AlphaFoldDB" id="A0A6N6VWE2"/>
<reference evidence="1 2" key="1">
    <citation type="submission" date="2019-10" db="EMBL/GenBank/DDBJ databases">
        <title>New species of Slilvanegrellaceae.</title>
        <authorList>
            <person name="Pitt A."/>
            <person name="Hahn M.W."/>
        </authorList>
    </citation>
    <scope>NUCLEOTIDE SEQUENCE [LARGE SCALE GENOMIC DNA]</scope>
    <source>
        <strain evidence="1 2">SP-Ram-0.45-NSY-1</strain>
    </source>
</reference>
<evidence type="ECO:0000313" key="1">
    <source>
        <dbReference type="EMBL" id="KAB8040384.1"/>
    </source>
</evidence>
<evidence type="ECO:0000313" key="2">
    <source>
        <dbReference type="Proteomes" id="UP000437748"/>
    </source>
</evidence>
<keyword evidence="2" id="KW-1185">Reference proteome</keyword>
<protein>
    <submittedName>
        <fullName evidence="1">Uncharacterized protein</fullName>
    </submittedName>
</protein>
<proteinExistence type="predicted"/>
<dbReference type="OrthoDB" id="5291459at2"/>
<dbReference type="EMBL" id="WFLM01000001">
    <property type="protein sequence ID" value="KAB8040384.1"/>
    <property type="molecule type" value="Genomic_DNA"/>
</dbReference>
<gene>
    <name evidence="1" type="ORF">GCL60_00265</name>
</gene>
<sequence>MNLRNFWERGGFKVLAVARLGSCSYSLVFYILNCYAAGIDEIVSSTVELSILLGVPERQVKLAVEELSESNILSVTKKHEKTLVLKMNLDPEKWKNLRSTPEPNKRILGDAKNLHSLIPQKKINSKVRPVKVSLSSEEALIFPKKMESKNKKMNENNKILDEDVNKILDIFGKYHKEKIDLNKETNFAKLLLENHPTDQIISLIQFFSKEIPSLSMLVGAWFHYMNKYREETSEVDDLNAFRKKHEVFDEKIRNLASFELKKIQKEKKNISADEELLLHILIRHEQPRKQLYWALKARERYPSLKVFLDRAKDSVNLN</sequence>
<comment type="caution">
    <text evidence="1">The sequence shown here is derived from an EMBL/GenBank/DDBJ whole genome shotgun (WGS) entry which is preliminary data.</text>
</comment>
<organism evidence="1 2">
    <name type="scientific">Silvanigrella paludirubra</name>
    <dbReference type="NCBI Taxonomy" id="2499159"/>
    <lineage>
        <taxon>Bacteria</taxon>
        <taxon>Pseudomonadati</taxon>
        <taxon>Bdellovibrionota</taxon>
        <taxon>Oligoflexia</taxon>
        <taxon>Silvanigrellales</taxon>
        <taxon>Silvanigrellaceae</taxon>
        <taxon>Silvanigrella</taxon>
    </lineage>
</organism>
<dbReference type="Proteomes" id="UP000437748">
    <property type="component" value="Unassembled WGS sequence"/>
</dbReference>
<name>A0A6N6VWE2_9BACT</name>
<accession>A0A6N6VWE2</accession>